<evidence type="ECO:0000313" key="4">
    <source>
        <dbReference type="Proteomes" id="UP001190336"/>
    </source>
</evidence>
<evidence type="ECO:0000313" key="3">
    <source>
        <dbReference type="EMBL" id="CAJ1503283.1"/>
    </source>
</evidence>
<dbReference type="Proteomes" id="UP001190336">
    <property type="component" value="Chromosome"/>
</dbReference>
<keyword evidence="1" id="KW-0732">Signal</keyword>
<protein>
    <submittedName>
        <fullName evidence="3">PE-PPE domain-containing protein</fullName>
    </submittedName>
</protein>
<dbReference type="SUPFAM" id="SSF53474">
    <property type="entry name" value="alpha/beta-Hydrolases"/>
    <property type="match status" value="1"/>
</dbReference>
<dbReference type="Pfam" id="PF08237">
    <property type="entry name" value="PE-PPE"/>
    <property type="match status" value="1"/>
</dbReference>
<dbReference type="EMBL" id="OY726394">
    <property type="protein sequence ID" value="CAJ1503283.1"/>
    <property type="molecule type" value="Genomic_DNA"/>
</dbReference>
<sequence>MIRSRQAGTALMFAAATALLTCTPQTSVAHADSSDGPLNALMMGGTGMPTPSQAWRDSIIEAYINPATGGDYTLVMVATPESFASPSVPDGVVKLLEAIDAQVAAHPDEPFVVSGYSQSAMISIMAKAHLAELAASGQPIPDVTFLLLGSSSRPNGGEVSRFEGLAIPGVGGAFPGAEPTDLGIPTIDISNQYDFFSDFPQYPINLIADLNAVFGIIYAHASYGDGPLTNIPAVWPPSEPMSGPYVDEYVLGSSDIVKQVEGDTTFYLIPSTTLPLLGPLMTLGVPQSVLDIVQPALQVIVEAGYDRSVPFGEPTPVQLIPTLDPLTFGIELTRAVVQGADNAFGLFGTHLPGYAELDDLLAQALAWSQETIGESYHDAVAQFNADFNPFTAFFALEAPIGLAIQDVLDATGIQEFLIDPILGIIGPLGGAFTS</sequence>
<dbReference type="InterPro" id="IPR013228">
    <property type="entry name" value="PE-PPE_C"/>
</dbReference>
<feature type="signal peptide" evidence="1">
    <location>
        <begin position="1"/>
        <end position="31"/>
    </location>
</feature>
<proteinExistence type="predicted"/>
<evidence type="ECO:0000259" key="2">
    <source>
        <dbReference type="Pfam" id="PF08237"/>
    </source>
</evidence>
<reference evidence="3 4" key="1">
    <citation type="submission" date="2023-08" db="EMBL/GenBank/DDBJ databases">
        <authorList>
            <person name="Folkvardsen B D."/>
            <person name="Norman A."/>
        </authorList>
    </citation>
    <scope>NUCLEOTIDE SEQUENCE [LARGE SCALE GENOMIC DNA]</scope>
    <source>
        <strain evidence="3 4">Mu0083</strain>
    </source>
</reference>
<evidence type="ECO:0000256" key="1">
    <source>
        <dbReference type="SAM" id="SignalP"/>
    </source>
</evidence>
<feature type="chain" id="PRO_5046100019" evidence="1">
    <location>
        <begin position="32"/>
        <end position="434"/>
    </location>
</feature>
<dbReference type="RefSeq" id="WP_308473857.1">
    <property type="nucleotide sequence ID" value="NZ_OY726394.1"/>
</dbReference>
<name>A0ABM9LR05_9MYCO</name>
<accession>A0ABM9LR05</accession>
<dbReference type="InterPro" id="IPR029058">
    <property type="entry name" value="AB_hydrolase_fold"/>
</dbReference>
<dbReference type="Gene3D" id="3.40.50.1820">
    <property type="entry name" value="alpha/beta hydrolase"/>
    <property type="match status" value="1"/>
</dbReference>
<feature type="domain" description="PE-PPE" evidence="2">
    <location>
        <begin position="84"/>
        <end position="306"/>
    </location>
</feature>
<organism evidence="3 4">
    <name type="scientific">[Mycobacterium] kokjensenii</name>
    <dbReference type="NCBI Taxonomy" id="3064287"/>
    <lineage>
        <taxon>Bacteria</taxon>
        <taxon>Bacillati</taxon>
        <taxon>Actinomycetota</taxon>
        <taxon>Actinomycetes</taxon>
        <taxon>Mycobacteriales</taxon>
        <taxon>Mycobacteriaceae</taxon>
        <taxon>Mycolicibacter</taxon>
    </lineage>
</organism>
<keyword evidence="4" id="KW-1185">Reference proteome</keyword>
<gene>
    <name evidence="3" type="ORF">MU0083_003147</name>
</gene>